<reference evidence="2" key="1">
    <citation type="submission" date="2022-12" db="EMBL/GenBank/DDBJ databases">
        <authorList>
            <person name="Petersen C."/>
        </authorList>
    </citation>
    <scope>NUCLEOTIDE SEQUENCE</scope>
    <source>
        <strain evidence="2">IBT 16125</strain>
    </source>
</reference>
<dbReference type="Proteomes" id="UP001213681">
    <property type="component" value="Unassembled WGS sequence"/>
</dbReference>
<evidence type="ECO:0000313" key="3">
    <source>
        <dbReference type="Proteomes" id="UP001213681"/>
    </source>
</evidence>
<dbReference type="Pfam" id="PF13714">
    <property type="entry name" value="PEP_mutase"/>
    <property type="match status" value="1"/>
</dbReference>
<keyword evidence="3" id="KW-1185">Reference proteome</keyword>
<dbReference type="EMBL" id="JAPVEA010000005">
    <property type="protein sequence ID" value="KAJ5453462.1"/>
    <property type="molecule type" value="Genomic_DNA"/>
</dbReference>
<dbReference type="InterPro" id="IPR018523">
    <property type="entry name" value="Isocitrate_lyase_ph_CS"/>
</dbReference>
<sequence>MAASRLRQILADQGTMVVCPGVYDGLTARIALASGYEALYMTGAGTTASRLGQPDLGVVTLPEMRETASMIAGLDKSIPLIADADTGFGGSLMVHRTVIEYIRAGVAALHLEDQATSKRCGHLLHKQLVTKDEFLSRIKAAVNARQSSGSDIVLIARTDSLATLGYDQAVSRLKAAINLGADVAFLEGISSKEQARRACEDLSPTPVLFNAVTGGVSPELSVEEAKALGFRLMIFPGFALEPVHKAVSEAARHLKENGRLVMSGAGGPKDFFNIVGLKDALAIDAASGENLFQQGV</sequence>
<comment type="catalytic activity">
    <reaction evidence="1">
        <text>(2S,3R)-3-hydroxybutane-1,2,3-tricarboxylate = pyruvate + succinate</text>
        <dbReference type="Rhea" id="RHEA:16809"/>
        <dbReference type="ChEBI" id="CHEBI:15361"/>
        <dbReference type="ChEBI" id="CHEBI:30031"/>
        <dbReference type="ChEBI" id="CHEBI:57429"/>
        <dbReference type="EC" id="4.1.3.30"/>
    </reaction>
</comment>
<dbReference type="SUPFAM" id="SSF51621">
    <property type="entry name" value="Phosphoenolpyruvate/pyruvate domain"/>
    <property type="match status" value="1"/>
</dbReference>
<name>A0AAD6G3E5_9EURO</name>
<dbReference type="InterPro" id="IPR040442">
    <property type="entry name" value="Pyrv_kinase-like_dom_sf"/>
</dbReference>
<proteinExistence type="predicted"/>
<evidence type="ECO:0000256" key="1">
    <source>
        <dbReference type="ARBA" id="ARBA00001050"/>
    </source>
</evidence>
<dbReference type="RefSeq" id="XP_056766418.1">
    <property type="nucleotide sequence ID" value="XM_056907800.1"/>
</dbReference>
<dbReference type="InterPro" id="IPR015813">
    <property type="entry name" value="Pyrv/PenolPyrv_kinase-like_dom"/>
</dbReference>
<reference evidence="2" key="2">
    <citation type="journal article" date="2023" name="IMA Fungus">
        <title>Comparative genomic study of the Penicillium genus elucidates a diverse pangenome and 15 lateral gene transfer events.</title>
        <authorList>
            <person name="Petersen C."/>
            <person name="Sorensen T."/>
            <person name="Nielsen M.R."/>
            <person name="Sondergaard T.E."/>
            <person name="Sorensen J.L."/>
            <person name="Fitzpatrick D.A."/>
            <person name="Frisvad J.C."/>
            <person name="Nielsen K.L."/>
        </authorList>
    </citation>
    <scope>NUCLEOTIDE SEQUENCE</scope>
    <source>
        <strain evidence="2">IBT 16125</strain>
    </source>
</reference>
<gene>
    <name evidence="2" type="ORF">N7458_004418</name>
</gene>
<dbReference type="GO" id="GO:0046421">
    <property type="term" value="F:methylisocitrate lyase activity"/>
    <property type="evidence" value="ECO:0007669"/>
    <property type="project" value="UniProtKB-EC"/>
</dbReference>
<protein>
    <submittedName>
        <fullName evidence="2">Uncharacterized protein</fullName>
    </submittedName>
</protein>
<dbReference type="CDD" id="cd00377">
    <property type="entry name" value="ICL_PEPM"/>
    <property type="match status" value="1"/>
</dbReference>
<dbReference type="PROSITE" id="PS00161">
    <property type="entry name" value="ISOCITRATE_LYASE"/>
    <property type="match status" value="1"/>
</dbReference>
<organism evidence="2 3">
    <name type="scientific">Penicillium daleae</name>
    <dbReference type="NCBI Taxonomy" id="63821"/>
    <lineage>
        <taxon>Eukaryota</taxon>
        <taxon>Fungi</taxon>
        <taxon>Dikarya</taxon>
        <taxon>Ascomycota</taxon>
        <taxon>Pezizomycotina</taxon>
        <taxon>Eurotiomycetes</taxon>
        <taxon>Eurotiomycetidae</taxon>
        <taxon>Eurotiales</taxon>
        <taxon>Aspergillaceae</taxon>
        <taxon>Penicillium</taxon>
    </lineage>
</organism>
<dbReference type="AlphaFoldDB" id="A0AAD6G3E5"/>
<dbReference type="Gene3D" id="3.20.20.60">
    <property type="entry name" value="Phosphoenolpyruvate-binding domains"/>
    <property type="match status" value="1"/>
</dbReference>
<accession>A0AAD6G3E5</accession>
<dbReference type="GeneID" id="81598043"/>
<dbReference type="PANTHER" id="PTHR42905:SF2">
    <property type="entry name" value="PHOSPHOENOLPYRUVATE CARBOXYLASE FAMILY PROTEIN"/>
    <property type="match status" value="1"/>
</dbReference>
<dbReference type="InterPro" id="IPR039556">
    <property type="entry name" value="ICL/PEPM"/>
</dbReference>
<comment type="caution">
    <text evidence="2">The sequence shown here is derived from an EMBL/GenBank/DDBJ whole genome shotgun (WGS) entry which is preliminary data.</text>
</comment>
<evidence type="ECO:0000313" key="2">
    <source>
        <dbReference type="EMBL" id="KAJ5453462.1"/>
    </source>
</evidence>
<dbReference type="PANTHER" id="PTHR42905">
    <property type="entry name" value="PHOSPHOENOLPYRUVATE CARBOXYLASE"/>
    <property type="match status" value="1"/>
</dbReference>